<evidence type="ECO:0000313" key="1">
    <source>
        <dbReference type="EMBL" id="KAI5679411.1"/>
    </source>
</evidence>
<reference evidence="2" key="1">
    <citation type="journal article" date="2023" name="Nat. Plants">
        <title>Single-cell RNA sequencing provides a high-resolution roadmap for understanding the multicellular compartmentation of specialized metabolism.</title>
        <authorList>
            <person name="Sun S."/>
            <person name="Shen X."/>
            <person name="Li Y."/>
            <person name="Li Y."/>
            <person name="Wang S."/>
            <person name="Li R."/>
            <person name="Zhang H."/>
            <person name="Shen G."/>
            <person name="Guo B."/>
            <person name="Wei J."/>
            <person name="Xu J."/>
            <person name="St-Pierre B."/>
            <person name="Chen S."/>
            <person name="Sun C."/>
        </authorList>
    </citation>
    <scope>NUCLEOTIDE SEQUENCE [LARGE SCALE GENOMIC DNA]</scope>
</reference>
<comment type="caution">
    <text evidence="1">The sequence shown here is derived from an EMBL/GenBank/DDBJ whole genome shotgun (WGS) entry which is preliminary data.</text>
</comment>
<dbReference type="EMBL" id="CM044702">
    <property type="protein sequence ID" value="KAI5679411.1"/>
    <property type="molecule type" value="Genomic_DNA"/>
</dbReference>
<organism evidence="1 2">
    <name type="scientific">Catharanthus roseus</name>
    <name type="common">Madagascar periwinkle</name>
    <name type="synonym">Vinca rosea</name>
    <dbReference type="NCBI Taxonomy" id="4058"/>
    <lineage>
        <taxon>Eukaryota</taxon>
        <taxon>Viridiplantae</taxon>
        <taxon>Streptophyta</taxon>
        <taxon>Embryophyta</taxon>
        <taxon>Tracheophyta</taxon>
        <taxon>Spermatophyta</taxon>
        <taxon>Magnoliopsida</taxon>
        <taxon>eudicotyledons</taxon>
        <taxon>Gunneridae</taxon>
        <taxon>Pentapetalae</taxon>
        <taxon>asterids</taxon>
        <taxon>lamiids</taxon>
        <taxon>Gentianales</taxon>
        <taxon>Apocynaceae</taxon>
        <taxon>Rauvolfioideae</taxon>
        <taxon>Vinceae</taxon>
        <taxon>Catharanthinae</taxon>
        <taxon>Catharanthus</taxon>
    </lineage>
</organism>
<accession>A0ACC0C391</accession>
<evidence type="ECO:0000313" key="2">
    <source>
        <dbReference type="Proteomes" id="UP001060085"/>
    </source>
</evidence>
<proteinExistence type="predicted"/>
<protein>
    <submittedName>
        <fullName evidence="1">Uncharacterized protein</fullName>
    </submittedName>
</protein>
<keyword evidence="2" id="KW-1185">Reference proteome</keyword>
<name>A0ACC0C391_CATRO</name>
<gene>
    <name evidence="1" type="ORF">M9H77_10361</name>
</gene>
<sequence>MDLVIKGPKGTKKGLIIKTWERCRSLSGIGRKSTLSRGGGGSGGGYSAALKHKSKSWPRSGTRTAVEEKEREKRGRVVPEGCFSVYVGQQKQRFVIRTECLNHPLFKILLEEAESEYGYTSEGPLELPCEVDLFLKVLMEMDCDEISPRCSFKKTYSSYQLLTPPRLLRTLSIKI</sequence>
<dbReference type="Proteomes" id="UP001060085">
    <property type="component" value="Linkage Group LG02"/>
</dbReference>